<keyword evidence="4 6" id="KW-1015">Disulfide bond</keyword>
<evidence type="ECO:0000256" key="5">
    <source>
        <dbReference type="ARBA" id="ARBA00023284"/>
    </source>
</evidence>
<dbReference type="NCBIfam" id="TIGR00778">
    <property type="entry name" value="ahpD_dom"/>
    <property type="match status" value="1"/>
</dbReference>
<dbReference type="Proteomes" id="UP000182229">
    <property type="component" value="Unassembled WGS sequence"/>
</dbReference>
<evidence type="ECO:0000313" key="8">
    <source>
        <dbReference type="EMBL" id="OJH37860.1"/>
    </source>
</evidence>
<dbReference type="PANTHER" id="PTHR33930:SF7">
    <property type="entry name" value="ALKYL HYDROPEROXIDE REDUCTASE AHPD"/>
    <property type="match status" value="1"/>
</dbReference>
<dbReference type="AlphaFoldDB" id="A0A1L9B6L6"/>
<dbReference type="GO" id="GO:0051920">
    <property type="term" value="F:peroxiredoxin activity"/>
    <property type="evidence" value="ECO:0007669"/>
    <property type="project" value="InterPro"/>
</dbReference>
<keyword evidence="2 6" id="KW-0049">Antioxidant</keyword>
<organism evidence="8 9">
    <name type="scientific">Cystobacter ferrugineus</name>
    <dbReference type="NCBI Taxonomy" id="83449"/>
    <lineage>
        <taxon>Bacteria</taxon>
        <taxon>Pseudomonadati</taxon>
        <taxon>Myxococcota</taxon>
        <taxon>Myxococcia</taxon>
        <taxon>Myxococcales</taxon>
        <taxon>Cystobacterineae</taxon>
        <taxon>Archangiaceae</taxon>
        <taxon>Cystobacter</taxon>
    </lineage>
</organism>
<evidence type="ECO:0000256" key="1">
    <source>
        <dbReference type="ARBA" id="ARBA00022559"/>
    </source>
</evidence>
<dbReference type="HAMAP" id="MF_01676">
    <property type="entry name" value="AhpD"/>
    <property type="match status" value="1"/>
</dbReference>
<evidence type="ECO:0000256" key="2">
    <source>
        <dbReference type="ARBA" id="ARBA00022862"/>
    </source>
</evidence>
<keyword evidence="5 6" id="KW-0676">Redox-active center</keyword>
<dbReference type="PANTHER" id="PTHR33930">
    <property type="entry name" value="ALKYL HYDROPEROXIDE REDUCTASE AHPD"/>
    <property type="match status" value="1"/>
</dbReference>
<keyword evidence="1 6" id="KW-0575">Peroxidase</keyword>
<dbReference type="InterPro" id="IPR004674">
    <property type="entry name" value="AhpD"/>
</dbReference>
<name>A0A1L9B6L6_9BACT</name>
<dbReference type="SUPFAM" id="SSF69118">
    <property type="entry name" value="AhpD-like"/>
    <property type="match status" value="1"/>
</dbReference>
<dbReference type="Pfam" id="PF02627">
    <property type="entry name" value="CMD"/>
    <property type="match status" value="1"/>
</dbReference>
<reference evidence="8 9" key="2">
    <citation type="submission" date="2016-12" db="EMBL/GenBank/DDBJ databases">
        <title>Draft Genome Sequence of Cystobacter ferrugineus Strain Cbfe23.</title>
        <authorList>
            <person name="Akbar S."/>
            <person name="Dowd S.E."/>
            <person name="Stevens D.C."/>
        </authorList>
    </citation>
    <scope>NUCLEOTIDE SEQUENCE [LARGE SCALE GENOMIC DNA]</scope>
    <source>
        <strain evidence="8 9">Cbfe23</strain>
    </source>
</reference>
<keyword evidence="3 6" id="KW-0560">Oxidoreductase</keyword>
<dbReference type="GO" id="GO:0032843">
    <property type="term" value="F:hydroperoxide reductase activity"/>
    <property type="evidence" value="ECO:0007669"/>
    <property type="project" value="InterPro"/>
</dbReference>
<dbReference type="OrthoDB" id="9801997at2"/>
<dbReference type="EC" id="1.11.1.28" evidence="6"/>
<keyword evidence="9" id="KW-1185">Reference proteome</keyword>
<proteinExistence type="inferred from homology"/>
<feature type="domain" description="Carboxymuconolactone decarboxylase-like" evidence="7">
    <location>
        <begin position="119"/>
        <end position="168"/>
    </location>
</feature>
<feature type="active site" description="Cysteine sulfenic acid (-SOH) intermediate" evidence="6">
    <location>
        <position position="138"/>
    </location>
</feature>
<dbReference type="EMBL" id="MPIN01000007">
    <property type="protein sequence ID" value="OJH37860.1"/>
    <property type="molecule type" value="Genomic_DNA"/>
</dbReference>
<evidence type="ECO:0000256" key="3">
    <source>
        <dbReference type="ARBA" id="ARBA00023002"/>
    </source>
</evidence>
<dbReference type="Gene3D" id="1.20.1290.10">
    <property type="entry name" value="AhpD-like"/>
    <property type="match status" value="1"/>
</dbReference>
<dbReference type="InterPro" id="IPR003779">
    <property type="entry name" value="CMD-like"/>
</dbReference>
<evidence type="ECO:0000313" key="9">
    <source>
        <dbReference type="Proteomes" id="UP000182229"/>
    </source>
</evidence>
<accession>A0A1L9B6L6</accession>
<dbReference type="GO" id="GO:0015036">
    <property type="term" value="F:disulfide oxidoreductase activity"/>
    <property type="evidence" value="ECO:0007669"/>
    <property type="project" value="TreeGrafter"/>
</dbReference>
<dbReference type="GO" id="GO:0045454">
    <property type="term" value="P:cell redox homeostasis"/>
    <property type="evidence" value="ECO:0007669"/>
    <property type="project" value="TreeGrafter"/>
</dbReference>
<comment type="caution">
    <text evidence="8">The sequence shown here is derived from an EMBL/GenBank/DDBJ whole genome shotgun (WGS) entry which is preliminary data.</text>
</comment>
<dbReference type="RefSeq" id="WP_071901330.1">
    <property type="nucleotide sequence ID" value="NZ_MPIN01000007.1"/>
</dbReference>
<evidence type="ECO:0000256" key="6">
    <source>
        <dbReference type="HAMAP-Rule" id="MF_01676"/>
    </source>
</evidence>
<feature type="disulfide bond" evidence="6">
    <location>
        <begin position="135"/>
        <end position="138"/>
    </location>
</feature>
<dbReference type="InterPro" id="IPR029032">
    <property type="entry name" value="AhpD-like"/>
</dbReference>
<comment type="catalytic activity">
    <reaction evidence="6">
        <text>N(6)-[(R)-dihydrolipoyl]-L-lysyl-[lipoyl-carrier protein] + a hydroperoxide = N(6)-[(R)-lipoyl]-L-lysyl-[lipoyl-carrier protein] + an alcohol + H2O</text>
        <dbReference type="Rhea" id="RHEA:62636"/>
        <dbReference type="Rhea" id="RHEA-COMP:10502"/>
        <dbReference type="Rhea" id="RHEA-COMP:16355"/>
        <dbReference type="ChEBI" id="CHEBI:15377"/>
        <dbReference type="ChEBI" id="CHEBI:30879"/>
        <dbReference type="ChEBI" id="CHEBI:35924"/>
        <dbReference type="ChEBI" id="CHEBI:83099"/>
        <dbReference type="ChEBI" id="CHEBI:83100"/>
        <dbReference type="EC" id="1.11.1.28"/>
    </reaction>
</comment>
<evidence type="ECO:0000259" key="7">
    <source>
        <dbReference type="Pfam" id="PF02627"/>
    </source>
</evidence>
<feature type="active site" description="Proton donor" evidence="6">
    <location>
        <position position="135"/>
    </location>
</feature>
<feature type="disulfide bond" description="Interchain (with AhpC); in linked form" evidence="6">
    <location>
        <position position="138"/>
    </location>
</feature>
<sequence>MASLEVVRGELADAHKDTRLNLQSVLENNSLTPAQRWGVAVACAYASRNELLKKAILHEARQALGEQAEPVIEDSRAAASLMGMNNIYYRFRHMVGKESYATKRPGLRMNRLGQVLTNKVDFELVCLAVSAINGCEMCVQSHEKVVIDGGISEDQVNDAIRIASVIHAAAVGLES</sequence>
<dbReference type="GO" id="GO:0006979">
    <property type="term" value="P:response to oxidative stress"/>
    <property type="evidence" value="ECO:0007669"/>
    <property type="project" value="InterPro"/>
</dbReference>
<comment type="function">
    <text evidence="6">Antioxidant protein with alkyl hydroperoxidase activity. Required for the reduction of the AhpC active site cysteine residues and for the regeneration of the AhpC enzyme activity.</text>
</comment>
<evidence type="ECO:0000256" key="4">
    <source>
        <dbReference type="ARBA" id="ARBA00023157"/>
    </source>
</evidence>
<dbReference type="STRING" id="83449.BON30_27205"/>
<protein>
    <recommendedName>
        <fullName evidence="6">Alkyl hydroperoxide reductase AhpD</fullName>
        <ecNumber evidence="6">1.11.1.28</ecNumber>
    </recommendedName>
    <alternativeName>
        <fullName evidence="6">Alkylhydroperoxidase AhpD</fullName>
    </alternativeName>
</protein>
<gene>
    <name evidence="6" type="primary">ahpD</name>
    <name evidence="8" type="ORF">BON30_27205</name>
</gene>
<comment type="similarity">
    <text evidence="6">Belongs to the AhpD family.</text>
</comment>
<dbReference type="InterPro" id="IPR004675">
    <property type="entry name" value="AhpD_core"/>
</dbReference>
<reference evidence="9" key="1">
    <citation type="submission" date="2016-11" db="EMBL/GenBank/DDBJ databases">
        <authorList>
            <person name="Shukria A."/>
            <person name="Stevens D.C."/>
        </authorList>
    </citation>
    <scope>NUCLEOTIDE SEQUENCE [LARGE SCALE GENOMIC DNA]</scope>
    <source>
        <strain evidence="9">Cbfe23</strain>
    </source>
</reference>